<keyword evidence="2" id="KW-1003">Cell membrane</keyword>
<comment type="caution">
    <text evidence="8">The sequence shown here is derived from an EMBL/GenBank/DDBJ whole genome shotgun (WGS) entry which is preliminary data.</text>
</comment>
<evidence type="ECO:0000256" key="7">
    <source>
        <dbReference type="SAM" id="Phobius"/>
    </source>
</evidence>
<dbReference type="GO" id="GO:0015920">
    <property type="term" value="P:lipopolysaccharide transport"/>
    <property type="evidence" value="ECO:0007669"/>
    <property type="project" value="TreeGrafter"/>
</dbReference>
<feature type="transmembrane region" description="Helical" evidence="7">
    <location>
        <begin position="334"/>
        <end position="353"/>
    </location>
</feature>
<keyword evidence="5 7" id="KW-0472">Membrane</keyword>
<name>A0A7V3ZUN9_UNCW3</name>
<feature type="coiled-coil region" evidence="6">
    <location>
        <begin position="270"/>
        <end position="311"/>
    </location>
</feature>
<evidence type="ECO:0000256" key="5">
    <source>
        <dbReference type="ARBA" id="ARBA00023136"/>
    </source>
</evidence>
<gene>
    <name evidence="8" type="ORF">ENU74_02155</name>
</gene>
<keyword evidence="4 7" id="KW-1133">Transmembrane helix</keyword>
<dbReference type="Pfam" id="PF03739">
    <property type="entry name" value="LptF_LptG"/>
    <property type="match status" value="1"/>
</dbReference>
<keyword evidence="3 7" id="KW-0812">Transmembrane</keyword>
<evidence type="ECO:0000256" key="2">
    <source>
        <dbReference type="ARBA" id="ARBA00022475"/>
    </source>
</evidence>
<sequence>MKLFLAAEPSGKYWIVMKIKKAVIKEFLFPLIFSVVVLTFIMLMDRMFILADLLIKKGVKLTIVSEIAFYSLPYVLAYILPVATLIAGITTFGRLSHDNEIIALKVLGININKIIIPPIFLTLFLTFFMFCFNNFLWPESEFRIRNLLLDLARKKPQLKIREGIFFEDFSPYVIYIGSLNEKTGKMKDILIFKKESEITPLFIFAKEGILKERERENYFTFVLKNGEAHQLEKEGRYRQLKFEEDTINIPYEDELVRRERSYRSIREMNLLQLFKNIREIEKEIKDFKKRIKELKNKDMAKEIKLARIKEEETKLRYKIKERERFNLEFHKKTALALANISFLLFGIAVGLVIKRGSIGISFILGLVYFAFYYILLLLFEELVLRGKVLAFLGMWLPTIINLPFSLYFLLKKIRE</sequence>
<feature type="transmembrane region" description="Helical" evidence="7">
    <location>
        <begin position="114"/>
        <end position="137"/>
    </location>
</feature>
<feature type="transmembrane region" description="Helical" evidence="7">
    <location>
        <begin position="67"/>
        <end position="89"/>
    </location>
</feature>
<keyword evidence="6" id="KW-0175">Coiled coil</keyword>
<organism evidence="8">
    <name type="scientific">candidate division WOR-3 bacterium</name>
    <dbReference type="NCBI Taxonomy" id="2052148"/>
    <lineage>
        <taxon>Bacteria</taxon>
        <taxon>Bacteria division WOR-3</taxon>
    </lineage>
</organism>
<feature type="transmembrane region" description="Helical" evidence="7">
    <location>
        <begin position="359"/>
        <end position="379"/>
    </location>
</feature>
<dbReference type="GO" id="GO:0043190">
    <property type="term" value="C:ATP-binding cassette (ABC) transporter complex"/>
    <property type="evidence" value="ECO:0007669"/>
    <property type="project" value="TreeGrafter"/>
</dbReference>
<evidence type="ECO:0000256" key="1">
    <source>
        <dbReference type="ARBA" id="ARBA00004651"/>
    </source>
</evidence>
<reference evidence="8" key="1">
    <citation type="journal article" date="2020" name="mSystems">
        <title>Genome- and Community-Level Interaction Insights into Carbon Utilization and Element Cycling Functions of Hydrothermarchaeota in Hydrothermal Sediment.</title>
        <authorList>
            <person name="Zhou Z."/>
            <person name="Liu Y."/>
            <person name="Xu W."/>
            <person name="Pan J."/>
            <person name="Luo Z.H."/>
            <person name="Li M."/>
        </authorList>
    </citation>
    <scope>NUCLEOTIDE SEQUENCE [LARGE SCALE GENOMIC DNA]</scope>
    <source>
        <strain evidence="8">SpSt-697</strain>
    </source>
</reference>
<evidence type="ECO:0000256" key="3">
    <source>
        <dbReference type="ARBA" id="ARBA00022692"/>
    </source>
</evidence>
<protein>
    <submittedName>
        <fullName evidence="8">LptF/LptG family permease</fullName>
    </submittedName>
</protein>
<evidence type="ECO:0000313" key="8">
    <source>
        <dbReference type="EMBL" id="HGK63387.1"/>
    </source>
</evidence>
<proteinExistence type="predicted"/>
<accession>A0A7V3ZUN9</accession>
<comment type="subcellular location">
    <subcellularLocation>
        <location evidence="1">Cell membrane</location>
        <topology evidence="1">Multi-pass membrane protein</topology>
    </subcellularLocation>
</comment>
<evidence type="ECO:0000256" key="6">
    <source>
        <dbReference type="SAM" id="Coils"/>
    </source>
</evidence>
<dbReference type="PANTHER" id="PTHR33529">
    <property type="entry name" value="SLR0882 PROTEIN-RELATED"/>
    <property type="match status" value="1"/>
</dbReference>
<feature type="transmembrane region" description="Helical" evidence="7">
    <location>
        <begin position="388"/>
        <end position="410"/>
    </location>
</feature>
<dbReference type="InterPro" id="IPR005495">
    <property type="entry name" value="LptG/LptF_permease"/>
</dbReference>
<dbReference type="EMBL" id="DTDR01000058">
    <property type="protein sequence ID" value="HGK63387.1"/>
    <property type="molecule type" value="Genomic_DNA"/>
</dbReference>
<evidence type="ECO:0000256" key="4">
    <source>
        <dbReference type="ARBA" id="ARBA00022989"/>
    </source>
</evidence>
<dbReference type="AlphaFoldDB" id="A0A7V3ZUN9"/>
<dbReference type="PANTHER" id="PTHR33529:SF6">
    <property type="entry name" value="YJGP_YJGQ FAMILY PERMEASE"/>
    <property type="match status" value="1"/>
</dbReference>
<feature type="transmembrane region" description="Helical" evidence="7">
    <location>
        <begin position="27"/>
        <end position="55"/>
    </location>
</feature>